<keyword evidence="2" id="KW-0802">TPR repeat</keyword>
<dbReference type="InterPro" id="IPR050498">
    <property type="entry name" value="Ycf3"/>
</dbReference>
<gene>
    <name evidence="4" type="ORF">SAMN06296052_13012</name>
</gene>
<dbReference type="Gene3D" id="1.25.40.10">
    <property type="entry name" value="Tetratricopeptide repeat domain"/>
    <property type="match status" value="2"/>
</dbReference>
<dbReference type="PANTHER" id="PTHR44858:SF1">
    <property type="entry name" value="UDP-N-ACETYLGLUCOSAMINE--PEPTIDE N-ACETYLGLUCOSAMINYLTRANSFERASE SPINDLY-RELATED"/>
    <property type="match status" value="1"/>
</dbReference>
<keyword evidence="5" id="KW-1185">Reference proteome</keyword>
<dbReference type="AlphaFoldDB" id="A0A239KLV4"/>
<dbReference type="EMBL" id="FZOQ01000030">
    <property type="protein sequence ID" value="SNT19377.1"/>
    <property type="molecule type" value="Genomic_DNA"/>
</dbReference>
<feature type="signal peptide" evidence="3">
    <location>
        <begin position="1"/>
        <end position="18"/>
    </location>
</feature>
<dbReference type="InterPro" id="IPR011990">
    <property type="entry name" value="TPR-like_helical_dom_sf"/>
</dbReference>
<evidence type="ECO:0000313" key="4">
    <source>
        <dbReference type="EMBL" id="SNT19377.1"/>
    </source>
</evidence>
<sequence>MRYLLIILMLSFPTLTFSQPNCNFYKIDSTENDPCYQACLLATEAEGGQGSRKSQGLFDKAIELCPSLDYAYYEKSVPYLKRGDLITWKKLIDKAVALNPTGRLGYRGWCRYQFVKDYKGAIQDIEKLDSLVKYDIGYSQNGDYHLNIVKALCYKAIGQKEKAISIIENQLQQDNYSPLPYDFLHLGVLKMEMGYTDEALKDLQKSIQLNSYLADSYYYLGLIYKKAGQYKSFKENMEKAKALYLKGYKRLDSYTEPLDKVYLADIQAELNG</sequence>
<evidence type="ECO:0000256" key="3">
    <source>
        <dbReference type="SAM" id="SignalP"/>
    </source>
</evidence>
<feature type="chain" id="PRO_5012218589" evidence="3">
    <location>
        <begin position="19"/>
        <end position="272"/>
    </location>
</feature>
<dbReference type="SUPFAM" id="SSF48452">
    <property type="entry name" value="TPR-like"/>
    <property type="match status" value="1"/>
</dbReference>
<keyword evidence="1" id="KW-0677">Repeat</keyword>
<dbReference type="PANTHER" id="PTHR44858">
    <property type="entry name" value="TETRATRICOPEPTIDE REPEAT PROTEIN 6"/>
    <property type="match status" value="1"/>
</dbReference>
<evidence type="ECO:0000313" key="5">
    <source>
        <dbReference type="Proteomes" id="UP000198432"/>
    </source>
</evidence>
<evidence type="ECO:0000256" key="1">
    <source>
        <dbReference type="ARBA" id="ARBA00022737"/>
    </source>
</evidence>
<protein>
    <submittedName>
        <fullName evidence="4">Tetratricopeptide repeat-containing protein</fullName>
    </submittedName>
</protein>
<proteinExistence type="predicted"/>
<keyword evidence="3" id="KW-0732">Signal</keyword>
<dbReference type="OrthoDB" id="935812at2"/>
<dbReference type="RefSeq" id="WP_089321419.1">
    <property type="nucleotide sequence ID" value="NZ_FZOQ01000030.1"/>
</dbReference>
<dbReference type="InterPro" id="IPR019734">
    <property type="entry name" value="TPR_rpt"/>
</dbReference>
<accession>A0A239KLV4</accession>
<reference evidence="5" key="1">
    <citation type="submission" date="2017-06" db="EMBL/GenBank/DDBJ databases">
        <authorList>
            <person name="Varghese N."/>
            <person name="Submissions S."/>
        </authorList>
    </citation>
    <scope>NUCLEOTIDE SEQUENCE [LARGE SCALE GENOMIC DNA]</scope>
    <source>
        <strain evidence="5">NKM1</strain>
    </source>
</reference>
<evidence type="ECO:0000256" key="2">
    <source>
        <dbReference type="ARBA" id="ARBA00022803"/>
    </source>
</evidence>
<name>A0A239KLV4_9BACT</name>
<dbReference type="Pfam" id="PF13181">
    <property type="entry name" value="TPR_8"/>
    <property type="match status" value="2"/>
</dbReference>
<dbReference type="Proteomes" id="UP000198432">
    <property type="component" value="Unassembled WGS sequence"/>
</dbReference>
<organism evidence="4 5">
    <name type="scientific">Pontibacter ummariensis</name>
    <dbReference type="NCBI Taxonomy" id="1610492"/>
    <lineage>
        <taxon>Bacteria</taxon>
        <taxon>Pseudomonadati</taxon>
        <taxon>Bacteroidota</taxon>
        <taxon>Cytophagia</taxon>
        <taxon>Cytophagales</taxon>
        <taxon>Hymenobacteraceae</taxon>
        <taxon>Pontibacter</taxon>
    </lineage>
</organism>